<reference evidence="9" key="1">
    <citation type="submission" date="2025-08" db="UniProtKB">
        <authorList>
            <consortium name="RefSeq"/>
        </authorList>
    </citation>
    <scope>IDENTIFICATION</scope>
</reference>
<evidence type="ECO:0000256" key="3">
    <source>
        <dbReference type="ARBA" id="ARBA00022525"/>
    </source>
</evidence>
<evidence type="ECO:0000256" key="4">
    <source>
        <dbReference type="ARBA" id="ARBA00023118"/>
    </source>
</evidence>
<dbReference type="Gene3D" id="1.20.1250.10">
    <property type="match status" value="2"/>
</dbReference>
<keyword evidence="7" id="KW-0732">Signal</keyword>
<evidence type="ECO:0000256" key="2">
    <source>
        <dbReference type="ARBA" id="ARBA00022514"/>
    </source>
</evidence>
<evidence type="ECO:0000256" key="5">
    <source>
        <dbReference type="ARBA" id="ARBA00023157"/>
    </source>
</evidence>
<evidence type="ECO:0000256" key="1">
    <source>
        <dbReference type="ARBA" id="ARBA00004613"/>
    </source>
</evidence>
<comment type="subcellular location">
    <subcellularLocation>
        <location evidence="1">Secreted</location>
    </subcellularLocation>
</comment>
<dbReference type="GO" id="GO:0005126">
    <property type="term" value="F:cytokine receptor binding"/>
    <property type="evidence" value="ECO:0007669"/>
    <property type="project" value="InterPro"/>
</dbReference>
<dbReference type="InterPro" id="IPR000471">
    <property type="entry name" value="Interferon_alpha/beta/delta"/>
</dbReference>
<dbReference type="SUPFAM" id="SSF47266">
    <property type="entry name" value="4-helical cytokines"/>
    <property type="match status" value="1"/>
</dbReference>
<dbReference type="InterPro" id="IPR009079">
    <property type="entry name" value="4_helix_cytokine-like_core"/>
</dbReference>
<dbReference type="SMART" id="SM00076">
    <property type="entry name" value="IFabd"/>
    <property type="match status" value="1"/>
</dbReference>
<dbReference type="GO" id="GO:0005615">
    <property type="term" value="C:extracellular space"/>
    <property type="evidence" value="ECO:0007669"/>
    <property type="project" value="UniProtKB-KW"/>
</dbReference>
<evidence type="ECO:0000313" key="9">
    <source>
        <dbReference type="RefSeq" id="XP_007950748.1"/>
    </source>
</evidence>
<evidence type="ECO:0000313" key="8">
    <source>
        <dbReference type="Proteomes" id="UP000694850"/>
    </source>
</evidence>
<comment type="similarity">
    <text evidence="6">Belongs to the alpha/beta interferon family.</text>
</comment>
<dbReference type="PANTHER" id="PTHR11691:SF37">
    <property type="entry name" value="INTERFERON OMEGA-1"/>
    <property type="match status" value="1"/>
</dbReference>
<keyword evidence="4 6" id="KW-0051">Antiviral defense</keyword>
<evidence type="ECO:0000256" key="7">
    <source>
        <dbReference type="SAM" id="SignalP"/>
    </source>
</evidence>
<keyword evidence="5" id="KW-1015">Disulfide bond</keyword>
<gene>
    <name evidence="9" type="primary">LOC103207032</name>
</gene>
<keyword evidence="8" id="KW-1185">Reference proteome</keyword>
<dbReference type="PROSITE" id="PS00252">
    <property type="entry name" value="INTERFERON_A_B_D"/>
    <property type="match status" value="1"/>
</dbReference>
<name>A0A8B7AS08_ORYAF</name>
<dbReference type="PANTHER" id="PTHR11691">
    <property type="entry name" value="TYPE I INTERFERON"/>
    <property type="match status" value="1"/>
</dbReference>
<dbReference type="Pfam" id="PF00143">
    <property type="entry name" value="Interferon"/>
    <property type="match status" value="1"/>
</dbReference>
<protein>
    <submittedName>
        <fullName evidence="9">Interferon omega-2-like</fullName>
    </submittedName>
</protein>
<proteinExistence type="inferred from homology"/>
<dbReference type="OrthoDB" id="9833506at2759"/>
<keyword evidence="3" id="KW-0964">Secreted</keyword>
<dbReference type="Proteomes" id="UP000694850">
    <property type="component" value="Unplaced"/>
</dbReference>
<accession>A0A8B7AS08</accession>
<dbReference type="RefSeq" id="XP_007950748.1">
    <property type="nucleotide sequence ID" value="XM_007952557.1"/>
</dbReference>
<dbReference type="AlphaFoldDB" id="A0A8B7AS08"/>
<evidence type="ECO:0000256" key="6">
    <source>
        <dbReference type="RuleBase" id="RU000436"/>
    </source>
</evidence>
<organism evidence="8 9">
    <name type="scientific">Orycteropus afer afer</name>
    <dbReference type="NCBI Taxonomy" id="1230840"/>
    <lineage>
        <taxon>Eukaryota</taxon>
        <taxon>Metazoa</taxon>
        <taxon>Chordata</taxon>
        <taxon>Craniata</taxon>
        <taxon>Vertebrata</taxon>
        <taxon>Euteleostomi</taxon>
        <taxon>Mammalia</taxon>
        <taxon>Eutheria</taxon>
        <taxon>Afrotheria</taxon>
        <taxon>Tubulidentata</taxon>
        <taxon>Orycteropodidae</taxon>
        <taxon>Orycteropus</taxon>
    </lineage>
</organism>
<dbReference type="GO" id="GO:0005125">
    <property type="term" value="F:cytokine activity"/>
    <property type="evidence" value="ECO:0007669"/>
    <property type="project" value="UniProtKB-KW"/>
</dbReference>
<dbReference type="GeneID" id="103207032"/>
<dbReference type="GO" id="GO:0051607">
    <property type="term" value="P:defense response to virus"/>
    <property type="evidence" value="ECO:0007669"/>
    <property type="project" value="UniProtKB-KW"/>
</dbReference>
<feature type="chain" id="PRO_5034942404" evidence="7">
    <location>
        <begin position="16"/>
        <end position="135"/>
    </location>
</feature>
<feature type="signal peptide" evidence="7">
    <location>
        <begin position="1"/>
        <end position="15"/>
    </location>
</feature>
<keyword evidence="2 6" id="KW-0202">Cytokine</keyword>
<sequence length="135" mass="15363">MALLLSLLTIPVVLSYGPFPSLGCELPPNHVLASQKTFVLLGQMRRLSPSFCLDVRKDLRFPKELAMGEEESVLAIEGPRLAVKRYFYGMRLYLKEKKYSDCAWEIVRGEIKRTFSSSTTLESRFRRKNGDLASS</sequence>